<accession>A0ABW9IND3</accession>
<dbReference type="GO" id="GO:0004519">
    <property type="term" value="F:endonuclease activity"/>
    <property type="evidence" value="ECO:0007669"/>
    <property type="project" value="UniProtKB-KW"/>
</dbReference>
<proteinExistence type="predicted"/>
<keyword evidence="1" id="KW-0540">Nuclease</keyword>
<gene>
    <name evidence="1" type="ORF">ACKI1S_24310</name>
</gene>
<sequence length="53" mass="5832">MCAVRETARPATDWDHCHTHGLIRGPLCGSCNTMEGQGKEFLARPGSLQHLLQ</sequence>
<dbReference type="Proteomes" id="UP001631993">
    <property type="component" value="Unassembled WGS sequence"/>
</dbReference>
<dbReference type="RefSeq" id="WP_369280778.1">
    <property type="nucleotide sequence ID" value="NZ_JBJVMW010000017.1"/>
</dbReference>
<keyword evidence="1" id="KW-0378">Hydrolase</keyword>
<evidence type="ECO:0000313" key="2">
    <source>
        <dbReference type="Proteomes" id="UP001631993"/>
    </source>
</evidence>
<protein>
    <submittedName>
        <fullName evidence="1">Endonuclease domain-containing protein</fullName>
    </submittedName>
</protein>
<name>A0ABW9IND3_STRGJ</name>
<dbReference type="SUPFAM" id="SSF54060">
    <property type="entry name" value="His-Me finger endonucleases"/>
    <property type="match status" value="1"/>
</dbReference>
<dbReference type="InterPro" id="IPR038563">
    <property type="entry name" value="Endonuclease_7_sf"/>
</dbReference>
<dbReference type="EMBL" id="JBJVNE010000012">
    <property type="protein sequence ID" value="MFM9649259.1"/>
    <property type="molecule type" value="Genomic_DNA"/>
</dbReference>
<organism evidence="1 2">
    <name type="scientific">Streptomyces galilaeus</name>
    <dbReference type="NCBI Taxonomy" id="33899"/>
    <lineage>
        <taxon>Bacteria</taxon>
        <taxon>Bacillati</taxon>
        <taxon>Actinomycetota</taxon>
        <taxon>Actinomycetes</taxon>
        <taxon>Kitasatosporales</taxon>
        <taxon>Streptomycetaceae</taxon>
        <taxon>Streptomyces</taxon>
    </lineage>
</organism>
<dbReference type="Gene3D" id="3.40.1800.10">
    <property type="entry name" value="His-Me finger endonucleases"/>
    <property type="match status" value="1"/>
</dbReference>
<keyword evidence="2" id="KW-1185">Reference proteome</keyword>
<evidence type="ECO:0000313" key="1">
    <source>
        <dbReference type="EMBL" id="MFM9649259.1"/>
    </source>
</evidence>
<dbReference type="InterPro" id="IPR044925">
    <property type="entry name" value="His-Me_finger_sf"/>
</dbReference>
<dbReference type="InterPro" id="IPR004211">
    <property type="entry name" value="Endonuclease_7"/>
</dbReference>
<reference evidence="1 2" key="1">
    <citation type="submission" date="2024-12" db="EMBL/GenBank/DDBJ databases">
        <title>Forecasting of Potato common scab and diversities of Pathogenic streptomyces spp. in china.</title>
        <authorList>
            <person name="Handique U."/>
            <person name="Wu J."/>
        </authorList>
    </citation>
    <scope>NUCLEOTIDE SEQUENCE [LARGE SCALE GENOMIC DNA]</scope>
    <source>
        <strain evidence="1 2">ZRIMU1585</strain>
    </source>
</reference>
<dbReference type="Pfam" id="PF02945">
    <property type="entry name" value="Endonuclease_7"/>
    <property type="match status" value="1"/>
</dbReference>
<keyword evidence="1" id="KW-0255">Endonuclease</keyword>
<comment type="caution">
    <text evidence="1">The sequence shown here is derived from an EMBL/GenBank/DDBJ whole genome shotgun (WGS) entry which is preliminary data.</text>
</comment>